<gene>
    <name evidence="2" type="primary">sufU</name>
    <name evidence="2" type="ORF">AAME72_15385</name>
</gene>
<dbReference type="AlphaFoldDB" id="A0AAU7GBX1"/>
<evidence type="ECO:0000313" key="2">
    <source>
        <dbReference type="EMBL" id="XBM47453.1"/>
    </source>
</evidence>
<dbReference type="NCBIfam" id="TIGR01994">
    <property type="entry name" value="SUF_scaf_2"/>
    <property type="match status" value="1"/>
</dbReference>
<proteinExistence type="predicted"/>
<accession>A0AAU7GBX1</accession>
<dbReference type="Pfam" id="PF01592">
    <property type="entry name" value="NifU_N"/>
    <property type="match status" value="1"/>
</dbReference>
<protein>
    <submittedName>
        <fullName evidence="2">Fe-S cluster assembly sulfur transfer protein SufU</fullName>
    </submittedName>
</protein>
<name>A0AAU7GBX1_9MICO</name>
<reference evidence="2" key="1">
    <citation type="submission" date="2024-05" db="EMBL/GenBank/DDBJ databases">
        <title>The Natural Products Discovery Center: Release of the First 8490 Sequenced Strains for Exploring Actinobacteria Biosynthetic Diversity.</title>
        <authorList>
            <person name="Kalkreuter E."/>
            <person name="Kautsar S.A."/>
            <person name="Yang D."/>
            <person name="Bader C.D."/>
            <person name="Teijaro C.N."/>
            <person name="Fluegel L."/>
            <person name="Davis C.M."/>
            <person name="Simpson J.R."/>
            <person name="Lauterbach L."/>
            <person name="Steele A.D."/>
            <person name="Gui C."/>
            <person name="Meng S."/>
            <person name="Li G."/>
            <person name="Viehrig K."/>
            <person name="Ye F."/>
            <person name="Su P."/>
            <person name="Kiefer A.F."/>
            <person name="Nichols A."/>
            <person name="Cepeda A.J."/>
            <person name="Yan W."/>
            <person name="Fan B."/>
            <person name="Jiang Y."/>
            <person name="Adhikari A."/>
            <person name="Zheng C.-J."/>
            <person name="Schuster L."/>
            <person name="Cowan T.M."/>
            <person name="Smanski M.J."/>
            <person name="Chevrette M.G."/>
            <person name="de Carvalho L.P.S."/>
            <person name="Shen B."/>
        </authorList>
    </citation>
    <scope>NUCLEOTIDE SEQUENCE</scope>
    <source>
        <strain evidence="2">NPDC080035</strain>
    </source>
</reference>
<dbReference type="GO" id="GO:0005506">
    <property type="term" value="F:iron ion binding"/>
    <property type="evidence" value="ECO:0007669"/>
    <property type="project" value="InterPro"/>
</dbReference>
<dbReference type="EMBL" id="CP157390">
    <property type="protein sequence ID" value="XBM47453.1"/>
    <property type="molecule type" value="Genomic_DNA"/>
</dbReference>
<dbReference type="GO" id="GO:0016226">
    <property type="term" value="P:iron-sulfur cluster assembly"/>
    <property type="evidence" value="ECO:0007669"/>
    <property type="project" value="InterPro"/>
</dbReference>
<dbReference type="Gene3D" id="3.90.1010.10">
    <property type="match status" value="1"/>
</dbReference>
<evidence type="ECO:0000259" key="1">
    <source>
        <dbReference type="Pfam" id="PF01592"/>
    </source>
</evidence>
<sequence>MSDLQNLYQQVILDHAREKHGFGLREDAAAVSHQYNPTCGDEVTLGVHPGADGRIESISWDGHGCSISTASASLLSDLVHDAGRAELATAVAAFRELMQSKGALEGDEEVLGDAVALAGVSKYVTRVKCAMLPWVALEDALAKSSL</sequence>
<dbReference type="RefSeq" id="WP_348787426.1">
    <property type="nucleotide sequence ID" value="NZ_CP157390.1"/>
</dbReference>
<dbReference type="SUPFAM" id="SSF82649">
    <property type="entry name" value="SufE/NifU"/>
    <property type="match status" value="1"/>
</dbReference>
<dbReference type="CDD" id="cd06664">
    <property type="entry name" value="IscU_like"/>
    <property type="match status" value="1"/>
</dbReference>
<dbReference type="InterPro" id="IPR002871">
    <property type="entry name" value="NIF_FeS_clus_asmbl_NifU_N"/>
</dbReference>
<feature type="domain" description="NIF system FeS cluster assembly NifU N-terminal" evidence="1">
    <location>
        <begin position="8"/>
        <end position="129"/>
    </location>
</feature>
<organism evidence="2">
    <name type="scientific">Leifsonia sp. NPDC080035</name>
    <dbReference type="NCBI Taxonomy" id="3143936"/>
    <lineage>
        <taxon>Bacteria</taxon>
        <taxon>Bacillati</taxon>
        <taxon>Actinomycetota</taxon>
        <taxon>Actinomycetes</taxon>
        <taxon>Micrococcales</taxon>
        <taxon>Microbacteriaceae</taxon>
        <taxon>Leifsonia</taxon>
    </lineage>
</organism>
<dbReference type="GO" id="GO:0051536">
    <property type="term" value="F:iron-sulfur cluster binding"/>
    <property type="evidence" value="ECO:0007669"/>
    <property type="project" value="InterPro"/>
</dbReference>